<dbReference type="PATRIC" id="fig|1429043.3.peg.2753"/>
<dbReference type="InterPro" id="IPR009978">
    <property type="entry name" value="Na_H_antiport_3"/>
</dbReference>
<sequence length="606" mass="68454">MPFNRKVFGFFVVVSVLFLFTVPVFAGGDTTLTESTPFPRPLDSYGDAKDGGVLSTLLNRAKLEPFNVVASLIFLLAIIHSFLTSRFLNISHKWKEKHKKKIKDGKVCKDFVSKRGEIFHFLGEIEAVFGIWAIALLIAITVFFDWPTALRYITRGVNFTEPLFVVVIMTLAATRPILKLAENMMWKVAEIFKGTLTAWWFTILTLGTLLGSFITEPAAMTISALLLSKKFYELEPKETFKYATLGLLFVNISVGGTLSHFAAPPVLMVCGPWDWGMGHMILNFGWKAALGIIISNALYFLIFKKELKRLQKKFCMLKLKDEIQKKYLCRTVLEAEFDKLEWMLGDKLGFFKQFEERAEKIKKEIGKRVLERHNDIFVSKCIDMDVVNEAFEQRFDEIKKRKMRLTIPGLMRERERPVIRDPEWDKRDDDVPFWVIAVHLLFMAWTIYNAHHPPLFLAGLLFFLGFSQVTVQYQNRINLKPPLLVGFFLGGLVVHGGVQGWWISPVLQSFGDTTLMISASILTSFNDNAAITFLSTLVPCFTEELKYAVVAGAVAGGGLTIIANAPNPAGQSILKGHFKDGISPVQLLKGALIPTIVMILCFLVLE</sequence>
<dbReference type="STRING" id="1429043.X474_12960"/>
<feature type="transmembrane region" description="Helical" evidence="1">
    <location>
        <begin position="431"/>
        <end position="448"/>
    </location>
</feature>
<proteinExistence type="predicted"/>
<accession>A0A0D2JDL7</accession>
<comment type="caution">
    <text evidence="3">The sequence shown here is derived from an EMBL/GenBank/DDBJ whole genome shotgun (WGS) entry which is preliminary data.</text>
</comment>
<feature type="chain" id="PRO_5002244783" description="Na+/H+ antiporter" evidence="2">
    <location>
        <begin position="27"/>
        <end position="606"/>
    </location>
</feature>
<dbReference type="InParanoid" id="A0A0D2JDL7"/>
<feature type="transmembrane region" description="Helical" evidence="1">
    <location>
        <begin position="515"/>
        <end position="538"/>
    </location>
</feature>
<feature type="transmembrane region" description="Helical" evidence="1">
    <location>
        <begin position="454"/>
        <end position="471"/>
    </location>
</feature>
<evidence type="ECO:0000313" key="3">
    <source>
        <dbReference type="EMBL" id="KIX13791.1"/>
    </source>
</evidence>
<dbReference type="AlphaFoldDB" id="A0A0D2JDL7"/>
<keyword evidence="1" id="KW-0472">Membrane</keyword>
<dbReference type="EMBL" id="AZAC01000014">
    <property type="protein sequence ID" value="KIX13791.1"/>
    <property type="molecule type" value="Genomic_DNA"/>
</dbReference>
<dbReference type="RefSeq" id="WP_044348958.1">
    <property type="nucleotide sequence ID" value="NZ_AZAC01000014.1"/>
</dbReference>
<name>A0A0D2JDL7_9BACT</name>
<protein>
    <recommendedName>
        <fullName evidence="5">Na+/H+ antiporter</fullName>
    </recommendedName>
</protein>
<keyword evidence="2" id="KW-0732">Signal</keyword>
<evidence type="ECO:0008006" key="5">
    <source>
        <dbReference type="Google" id="ProtNLM"/>
    </source>
</evidence>
<keyword evidence="1" id="KW-1133">Transmembrane helix</keyword>
<reference evidence="3 4" key="1">
    <citation type="submission" date="2013-11" db="EMBL/GenBank/DDBJ databases">
        <title>Metagenomic analysis of a methanogenic consortium involved in long chain n-alkane degradation.</title>
        <authorList>
            <person name="Davidova I.A."/>
            <person name="Callaghan A.V."/>
            <person name="Wawrik B."/>
            <person name="Pruitt S."/>
            <person name="Marks C."/>
            <person name="Duncan K.E."/>
            <person name="Suflita J.M."/>
        </authorList>
    </citation>
    <scope>NUCLEOTIDE SEQUENCE [LARGE SCALE GENOMIC DNA]</scope>
    <source>
        <strain evidence="3 4">SPR</strain>
    </source>
</reference>
<keyword evidence="4" id="KW-1185">Reference proteome</keyword>
<keyword evidence="1" id="KW-0812">Transmembrane</keyword>
<feature type="transmembrane region" description="Helical" evidence="1">
    <location>
        <begin position="483"/>
        <end position="503"/>
    </location>
</feature>
<feature type="transmembrane region" description="Helical" evidence="1">
    <location>
        <begin position="585"/>
        <end position="605"/>
    </location>
</feature>
<evidence type="ECO:0000256" key="2">
    <source>
        <dbReference type="SAM" id="SignalP"/>
    </source>
</evidence>
<feature type="transmembrane region" description="Helical" evidence="1">
    <location>
        <begin position="209"/>
        <end position="228"/>
    </location>
</feature>
<evidence type="ECO:0000256" key="1">
    <source>
        <dbReference type="SAM" id="Phobius"/>
    </source>
</evidence>
<evidence type="ECO:0000313" key="4">
    <source>
        <dbReference type="Proteomes" id="UP000032233"/>
    </source>
</evidence>
<dbReference type="Pfam" id="PF07399">
    <property type="entry name" value="Na_H_antiport_3"/>
    <property type="match status" value="2"/>
</dbReference>
<feature type="transmembrane region" description="Helical" evidence="1">
    <location>
        <begin position="545"/>
        <end position="565"/>
    </location>
</feature>
<feature type="transmembrane region" description="Helical" evidence="1">
    <location>
        <begin position="121"/>
        <end position="144"/>
    </location>
</feature>
<feature type="transmembrane region" description="Helical" evidence="1">
    <location>
        <begin position="283"/>
        <end position="303"/>
    </location>
</feature>
<gene>
    <name evidence="3" type="ORF">X474_12960</name>
</gene>
<feature type="transmembrane region" description="Helical" evidence="1">
    <location>
        <begin position="68"/>
        <end position="88"/>
    </location>
</feature>
<feature type="signal peptide" evidence="2">
    <location>
        <begin position="1"/>
        <end position="26"/>
    </location>
</feature>
<feature type="transmembrane region" description="Helical" evidence="1">
    <location>
        <begin position="156"/>
        <end position="173"/>
    </location>
</feature>
<organism evidence="3 4">
    <name type="scientific">Dethiosulfatarculus sandiegensis</name>
    <dbReference type="NCBI Taxonomy" id="1429043"/>
    <lineage>
        <taxon>Bacteria</taxon>
        <taxon>Pseudomonadati</taxon>
        <taxon>Thermodesulfobacteriota</taxon>
        <taxon>Desulfarculia</taxon>
        <taxon>Desulfarculales</taxon>
        <taxon>Desulfarculaceae</taxon>
        <taxon>Dethiosulfatarculus</taxon>
    </lineage>
</organism>
<dbReference type="OrthoDB" id="248356at2"/>
<dbReference type="Proteomes" id="UP000032233">
    <property type="component" value="Unassembled WGS sequence"/>
</dbReference>